<dbReference type="EMBL" id="FOAP01000005">
    <property type="protein sequence ID" value="SEL27852.1"/>
    <property type="molecule type" value="Genomic_DNA"/>
</dbReference>
<dbReference type="AlphaFoldDB" id="A0A1H7NWE9"/>
<dbReference type="InterPro" id="IPR008984">
    <property type="entry name" value="SMAD_FHA_dom_sf"/>
</dbReference>
<proteinExistence type="predicted"/>
<sequence>MSTDTKRHAILQVRWGQMAYQKTLIAPGQVLRVGRAPAEGLGLPHDAHMAAEQFELAWSGRRAWMHDLKGPSGTLLEGEPVEHGEVFNGSWLRAGQTDFSVYLERTTPPSPPAQPDLPEVAAHKAQALECLRGQKTPLYAILDAARSPRILELLHESVEPYCSLYEGPKGEALAGMAPYLVSLPNKDSWLLEALVQEGWAAAWGIYLTSPLPVLQVRRHFRKLLMVEAESIEGRLYFRFYDPRVLHIFLPTCQPDMKKEFFGEVERFILSGTSGELVEIPFVEPKS</sequence>
<dbReference type="RefSeq" id="WP_075006436.1">
    <property type="nucleotide sequence ID" value="NZ_FOAP01000005.1"/>
</dbReference>
<protein>
    <recommendedName>
        <fullName evidence="1">DUF4123 domain-containing protein</fullName>
    </recommendedName>
</protein>
<dbReference type="Gene3D" id="2.60.200.20">
    <property type="match status" value="1"/>
</dbReference>
<dbReference type="SUPFAM" id="SSF49879">
    <property type="entry name" value="SMAD/FHA domain"/>
    <property type="match status" value="1"/>
</dbReference>
<evidence type="ECO:0000313" key="3">
    <source>
        <dbReference type="Proteomes" id="UP000182719"/>
    </source>
</evidence>
<dbReference type="Proteomes" id="UP000182719">
    <property type="component" value="Unassembled WGS sequence"/>
</dbReference>
<accession>A0A1H7NWE9</accession>
<organism evidence="2 3">
    <name type="scientific">Stigmatella aurantiaca</name>
    <dbReference type="NCBI Taxonomy" id="41"/>
    <lineage>
        <taxon>Bacteria</taxon>
        <taxon>Pseudomonadati</taxon>
        <taxon>Myxococcota</taxon>
        <taxon>Myxococcia</taxon>
        <taxon>Myxococcales</taxon>
        <taxon>Cystobacterineae</taxon>
        <taxon>Archangiaceae</taxon>
        <taxon>Stigmatella</taxon>
    </lineage>
</organism>
<dbReference type="OrthoDB" id="955748at2"/>
<gene>
    <name evidence="2" type="ORF">SAMN05444354_10594</name>
</gene>
<evidence type="ECO:0000313" key="2">
    <source>
        <dbReference type="EMBL" id="SEL27852.1"/>
    </source>
</evidence>
<evidence type="ECO:0000259" key="1">
    <source>
        <dbReference type="Pfam" id="PF13503"/>
    </source>
</evidence>
<reference evidence="3" key="1">
    <citation type="submission" date="2016-10" db="EMBL/GenBank/DDBJ databases">
        <authorList>
            <person name="Varghese N."/>
            <person name="Submissions S."/>
        </authorList>
    </citation>
    <scope>NUCLEOTIDE SEQUENCE [LARGE SCALE GENOMIC DNA]</scope>
    <source>
        <strain evidence="3">DSM 17044</strain>
    </source>
</reference>
<dbReference type="Pfam" id="PF13503">
    <property type="entry name" value="DUF4123"/>
    <property type="match status" value="1"/>
</dbReference>
<dbReference type="InterPro" id="IPR025391">
    <property type="entry name" value="DUF4123"/>
</dbReference>
<keyword evidence="3" id="KW-1185">Reference proteome</keyword>
<name>A0A1H7NWE9_STIAU</name>
<dbReference type="CDD" id="cd00060">
    <property type="entry name" value="FHA"/>
    <property type="match status" value="1"/>
</dbReference>
<feature type="domain" description="DUF4123" evidence="1">
    <location>
        <begin position="138"/>
        <end position="255"/>
    </location>
</feature>